<name>A0A0B7B0M1_9EUPU</name>
<dbReference type="EMBL" id="HACG01039547">
    <property type="protein sequence ID" value="CEK86412.1"/>
    <property type="molecule type" value="Transcribed_RNA"/>
</dbReference>
<proteinExistence type="predicted"/>
<dbReference type="AlphaFoldDB" id="A0A0B7B0M1"/>
<feature type="compositionally biased region" description="Polar residues" evidence="1">
    <location>
        <begin position="30"/>
        <end position="39"/>
    </location>
</feature>
<feature type="compositionally biased region" description="Basic and acidic residues" evidence="1">
    <location>
        <begin position="85"/>
        <end position="96"/>
    </location>
</feature>
<organism evidence="2">
    <name type="scientific">Arion vulgaris</name>
    <dbReference type="NCBI Taxonomy" id="1028688"/>
    <lineage>
        <taxon>Eukaryota</taxon>
        <taxon>Metazoa</taxon>
        <taxon>Spiralia</taxon>
        <taxon>Lophotrochozoa</taxon>
        <taxon>Mollusca</taxon>
        <taxon>Gastropoda</taxon>
        <taxon>Heterobranchia</taxon>
        <taxon>Euthyneura</taxon>
        <taxon>Panpulmonata</taxon>
        <taxon>Eupulmonata</taxon>
        <taxon>Stylommatophora</taxon>
        <taxon>Helicina</taxon>
        <taxon>Arionoidea</taxon>
        <taxon>Arionidae</taxon>
        <taxon>Arion</taxon>
    </lineage>
</organism>
<evidence type="ECO:0000256" key="1">
    <source>
        <dbReference type="SAM" id="MobiDB-lite"/>
    </source>
</evidence>
<feature type="compositionally biased region" description="Pro residues" evidence="1">
    <location>
        <begin position="60"/>
        <end position="69"/>
    </location>
</feature>
<feature type="compositionally biased region" description="Pro residues" evidence="1">
    <location>
        <begin position="17"/>
        <end position="27"/>
    </location>
</feature>
<gene>
    <name evidence="2" type="primary">ORF153557</name>
</gene>
<feature type="non-terminal residue" evidence="2">
    <location>
        <position position="1"/>
    </location>
</feature>
<protein>
    <submittedName>
        <fullName evidence="2">Uncharacterized protein</fullName>
    </submittedName>
</protein>
<sequence>IGPQPRSSMPSRSTLSPPVPLSTPPPMSTHIASSSTTLGAPSEGQYRDAVRGSPQDSHQPSPPSAPPISIPQLHACGPVTLSQTEHPEQASTDEHPQLCGVPPAAPLVPAPHIRTSLINISAVYEQVPYIQINVL</sequence>
<feature type="region of interest" description="Disordered" evidence="1">
    <location>
        <begin position="1"/>
        <end position="105"/>
    </location>
</feature>
<reference evidence="2" key="1">
    <citation type="submission" date="2014-12" db="EMBL/GenBank/DDBJ databases">
        <title>Insight into the proteome of Arion vulgaris.</title>
        <authorList>
            <person name="Aradska J."/>
            <person name="Bulat T."/>
            <person name="Smidak R."/>
            <person name="Sarate P."/>
            <person name="Gangsoo J."/>
            <person name="Sialana F."/>
            <person name="Bilban M."/>
            <person name="Lubec G."/>
        </authorList>
    </citation>
    <scope>NUCLEOTIDE SEQUENCE</scope>
    <source>
        <tissue evidence="2">Skin</tissue>
    </source>
</reference>
<accession>A0A0B7B0M1</accession>
<evidence type="ECO:0000313" key="2">
    <source>
        <dbReference type="EMBL" id="CEK86412.1"/>
    </source>
</evidence>